<dbReference type="AlphaFoldDB" id="A0A9J5YJ76"/>
<organism evidence="2 3">
    <name type="scientific">Solanum commersonii</name>
    <name type="common">Commerson's wild potato</name>
    <name type="synonym">Commerson's nightshade</name>
    <dbReference type="NCBI Taxonomy" id="4109"/>
    <lineage>
        <taxon>Eukaryota</taxon>
        <taxon>Viridiplantae</taxon>
        <taxon>Streptophyta</taxon>
        <taxon>Embryophyta</taxon>
        <taxon>Tracheophyta</taxon>
        <taxon>Spermatophyta</taxon>
        <taxon>Magnoliopsida</taxon>
        <taxon>eudicotyledons</taxon>
        <taxon>Gunneridae</taxon>
        <taxon>Pentapetalae</taxon>
        <taxon>asterids</taxon>
        <taxon>lamiids</taxon>
        <taxon>Solanales</taxon>
        <taxon>Solanaceae</taxon>
        <taxon>Solanoideae</taxon>
        <taxon>Solaneae</taxon>
        <taxon>Solanum</taxon>
    </lineage>
</organism>
<dbReference type="EMBL" id="JACXVP010000006">
    <property type="protein sequence ID" value="KAG5599244.1"/>
    <property type="molecule type" value="Genomic_DNA"/>
</dbReference>
<keyword evidence="3" id="KW-1185">Reference proteome</keyword>
<protein>
    <submittedName>
        <fullName evidence="2">Uncharacterized protein</fullName>
    </submittedName>
</protein>
<feature type="compositionally biased region" description="Basic and acidic residues" evidence="1">
    <location>
        <begin position="116"/>
        <end position="127"/>
    </location>
</feature>
<evidence type="ECO:0000256" key="1">
    <source>
        <dbReference type="SAM" id="MobiDB-lite"/>
    </source>
</evidence>
<name>A0A9J5YJ76_SOLCO</name>
<proteinExistence type="predicted"/>
<feature type="region of interest" description="Disordered" evidence="1">
    <location>
        <begin position="97"/>
        <end position="127"/>
    </location>
</feature>
<comment type="caution">
    <text evidence="2">The sequence shown here is derived from an EMBL/GenBank/DDBJ whole genome shotgun (WGS) entry which is preliminary data.</text>
</comment>
<reference evidence="2 3" key="1">
    <citation type="submission" date="2020-09" db="EMBL/GenBank/DDBJ databases">
        <title>De no assembly of potato wild relative species, Solanum commersonii.</title>
        <authorList>
            <person name="Cho K."/>
        </authorList>
    </citation>
    <scope>NUCLEOTIDE SEQUENCE [LARGE SCALE GENOMIC DNA]</scope>
    <source>
        <strain evidence="2">LZ3.2</strain>
        <tissue evidence="2">Leaf</tissue>
    </source>
</reference>
<gene>
    <name evidence="2" type="ORF">H5410_030614</name>
</gene>
<sequence length="231" mass="25138">LRLRLGINNFLSSNLISSGRKRHIWHIWDLHCPDNHGHIGGLQVIHITPPHNNNVLQCCHFLGGPLTMLTHCYPSRKGVNGTAQWCHSISQRSLDHAQNGGIKSSSPTISKMGKLPHPDSSRSRGIAVREEPRVSEGVAQRVLEGTWAGVAKTTSAGSEFVSTIRKESTGATFFFFSASSFKYSASILRISIHDVGITSTSLFASVGTRAHLHSSVISTKKGSEVRHCLAL</sequence>
<evidence type="ECO:0000313" key="2">
    <source>
        <dbReference type="EMBL" id="KAG5599244.1"/>
    </source>
</evidence>
<evidence type="ECO:0000313" key="3">
    <source>
        <dbReference type="Proteomes" id="UP000824120"/>
    </source>
</evidence>
<feature type="non-terminal residue" evidence="2">
    <location>
        <position position="231"/>
    </location>
</feature>
<dbReference type="Proteomes" id="UP000824120">
    <property type="component" value="Chromosome 6"/>
</dbReference>
<accession>A0A9J5YJ76</accession>